<organism evidence="5 6">
    <name type="scientific">Breznakiella homolactica</name>
    <dbReference type="NCBI Taxonomy" id="2798577"/>
    <lineage>
        <taxon>Bacteria</taxon>
        <taxon>Pseudomonadati</taxon>
        <taxon>Spirochaetota</taxon>
        <taxon>Spirochaetia</taxon>
        <taxon>Spirochaetales</taxon>
        <taxon>Breznakiellaceae</taxon>
        <taxon>Breznakiella</taxon>
    </lineage>
</organism>
<dbReference type="InterPro" id="IPR039424">
    <property type="entry name" value="SBP_5"/>
</dbReference>
<dbReference type="Gene3D" id="3.10.105.10">
    <property type="entry name" value="Dipeptide-binding Protein, Domain 3"/>
    <property type="match status" value="1"/>
</dbReference>
<evidence type="ECO:0000313" key="6">
    <source>
        <dbReference type="Proteomes" id="UP000595917"/>
    </source>
</evidence>
<keyword evidence="6" id="KW-1185">Reference proteome</keyword>
<dbReference type="PANTHER" id="PTHR30290">
    <property type="entry name" value="PERIPLASMIC BINDING COMPONENT OF ABC TRANSPORTER"/>
    <property type="match status" value="1"/>
</dbReference>
<evidence type="ECO:0000256" key="2">
    <source>
        <dbReference type="ARBA" id="ARBA00022448"/>
    </source>
</evidence>
<dbReference type="InterPro" id="IPR030678">
    <property type="entry name" value="Peptide/Ni-bd"/>
</dbReference>
<evidence type="ECO:0000256" key="3">
    <source>
        <dbReference type="ARBA" id="ARBA00022729"/>
    </source>
</evidence>
<evidence type="ECO:0000313" key="5">
    <source>
        <dbReference type="EMBL" id="QQO11326.1"/>
    </source>
</evidence>
<dbReference type="Proteomes" id="UP000595917">
    <property type="component" value="Chromosome"/>
</dbReference>
<accession>A0A7T7XRU5</accession>
<protein>
    <submittedName>
        <fullName evidence="5">Glutathione ABC transporter substrate-binding protein</fullName>
    </submittedName>
</protein>
<dbReference type="PANTHER" id="PTHR30290:SF9">
    <property type="entry name" value="OLIGOPEPTIDE-BINDING PROTEIN APPA"/>
    <property type="match status" value="1"/>
</dbReference>
<dbReference type="AlphaFoldDB" id="A0A7T7XRU5"/>
<feature type="domain" description="Solute-binding protein family 5" evidence="4">
    <location>
        <begin position="34"/>
        <end position="381"/>
    </location>
</feature>
<keyword evidence="2" id="KW-0813">Transport</keyword>
<dbReference type="SUPFAM" id="SSF53850">
    <property type="entry name" value="Periplasmic binding protein-like II"/>
    <property type="match status" value="1"/>
</dbReference>
<evidence type="ECO:0000256" key="1">
    <source>
        <dbReference type="ARBA" id="ARBA00005695"/>
    </source>
</evidence>
<dbReference type="CDD" id="cd08499">
    <property type="entry name" value="PBP2_Ylib_like"/>
    <property type="match status" value="1"/>
</dbReference>
<sequence length="462" mass="52281">MDPHDTNDQPSSRVWKQVYSSLMYQGPDLAISKGLVQDYRVVSDTEYEFDLIPNVKFHNGEVLKASDVKFTFERMLEKKAPGAFLIGALDRIEVTGDYSFKMILKYPFGPFLTHLAHTATAIVNEKAVRAAGDNYNRNPVGTGPFKFVEWRSGDSITLERFDDYFGEKAKSEKVIFRVITENPQRAIALETGEVDVGYDIDPADFFNLATMPEIQTFQSKGLSTCYMGFNTQKAPFDNVKVRQAINYAVNTQQAINVIWQGAASVPRSPIAASVQFAREDLPGYSQDINKAKQLLAEAGFPNGFKTTMWTNDNPIRMRYAEIFQEQLRQAGIDASIEVLEWSAYLDRTSAGEHDMFILGWTAVTGDADYGMYSLFHSSQFGDAGNRTFYKNPTIDRLLDLGRTTPDPDARRAAYYEAQEIIMDEAPWVFVYVQDNLNVTRRWAHGFDPHAAGHHELVNFYNE</sequence>
<dbReference type="GO" id="GO:0015833">
    <property type="term" value="P:peptide transport"/>
    <property type="evidence" value="ECO:0007669"/>
    <property type="project" value="TreeGrafter"/>
</dbReference>
<gene>
    <name evidence="5" type="ORF">JFL75_05810</name>
</gene>
<dbReference type="EMBL" id="CP067089">
    <property type="protein sequence ID" value="QQO11326.1"/>
    <property type="molecule type" value="Genomic_DNA"/>
</dbReference>
<dbReference type="Gene3D" id="3.90.76.10">
    <property type="entry name" value="Dipeptide-binding Protein, Domain 1"/>
    <property type="match status" value="1"/>
</dbReference>
<dbReference type="GO" id="GO:1904680">
    <property type="term" value="F:peptide transmembrane transporter activity"/>
    <property type="evidence" value="ECO:0007669"/>
    <property type="project" value="TreeGrafter"/>
</dbReference>
<reference evidence="5" key="1">
    <citation type="submission" date="2021-01" db="EMBL/GenBank/DDBJ databases">
        <title>Description of Breznakiella homolactica.</title>
        <authorList>
            <person name="Song Y."/>
            <person name="Brune A."/>
        </authorList>
    </citation>
    <scope>NUCLEOTIDE SEQUENCE</scope>
    <source>
        <strain evidence="5">RmG30</strain>
    </source>
</reference>
<dbReference type="InterPro" id="IPR000914">
    <property type="entry name" value="SBP_5_dom"/>
</dbReference>
<evidence type="ECO:0000259" key="4">
    <source>
        <dbReference type="Pfam" id="PF00496"/>
    </source>
</evidence>
<dbReference type="GO" id="GO:0043190">
    <property type="term" value="C:ATP-binding cassette (ABC) transporter complex"/>
    <property type="evidence" value="ECO:0007669"/>
    <property type="project" value="InterPro"/>
</dbReference>
<dbReference type="PIRSF" id="PIRSF002741">
    <property type="entry name" value="MppA"/>
    <property type="match status" value="1"/>
</dbReference>
<dbReference type="GO" id="GO:0030288">
    <property type="term" value="C:outer membrane-bounded periplasmic space"/>
    <property type="evidence" value="ECO:0007669"/>
    <property type="project" value="UniProtKB-ARBA"/>
</dbReference>
<dbReference type="Gene3D" id="3.40.190.10">
    <property type="entry name" value="Periplasmic binding protein-like II"/>
    <property type="match status" value="1"/>
</dbReference>
<dbReference type="Pfam" id="PF00496">
    <property type="entry name" value="SBP_bac_5"/>
    <property type="match status" value="1"/>
</dbReference>
<comment type="similarity">
    <text evidence="1">Belongs to the bacterial solute-binding protein 5 family.</text>
</comment>
<proteinExistence type="inferred from homology"/>
<dbReference type="KEGG" id="bhc:JFL75_05810"/>
<keyword evidence="3" id="KW-0732">Signal</keyword>
<name>A0A7T7XRU5_9SPIR</name>